<gene>
    <name evidence="6" type="ORF">FDA94_32570</name>
</gene>
<evidence type="ECO:0000256" key="2">
    <source>
        <dbReference type="ARBA" id="ARBA00023008"/>
    </source>
</evidence>
<dbReference type="RefSeq" id="WP_137250906.1">
    <property type="nucleotide sequence ID" value="NZ_SZQA01000042.1"/>
</dbReference>
<dbReference type="Gene3D" id="2.60.40.1220">
    <property type="match status" value="1"/>
</dbReference>
<keyword evidence="7" id="KW-1185">Reference proteome</keyword>
<proteinExistence type="predicted"/>
<protein>
    <recommendedName>
        <fullName evidence="5">CopC domain-containing protein</fullName>
    </recommendedName>
</protein>
<feature type="compositionally biased region" description="Low complexity" evidence="3">
    <location>
        <begin position="181"/>
        <end position="208"/>
    </location>
</feature>
<feature type="region of interest" description="Disordered" evidence="3">
    <location>
        <begin position="177"/>
        <end position="209"/>
    </location>
</feature>
<feature type="compositionally biased region" description="Gly residues" evidence="3">
    <location>
        <begin position="260"/>
        <end position="274"/>
    </location>
</feature>
<keyword evidence="4" id="KW-0812">Transmembrane</keyword>
<dbReference type="Pfam" id="PF04234">
    <property type="entry name" value="CopC"/>
    <property type="match status" value="1"/>
</dbReference>
<reference evidence="6 7" key="1">
    <citation type="submission" date="2019-04" db="EMBL/GenBank/DDBJ databases">
        <title>Herbidospora sp. NEAU-GS14.nov., a novel actinomycete isolated from soil.</title>
        <authorList>
            <person name="Han L."/>
        </authorList>
    </citation>
    <scope>NUCLEOTIDE SEQUENCE [LARGE SCALE GENOMIC DNA]</scope>
    <source>
        <strain evidence="6 7">NEAU-GS14</strain>
    </source>
</reference>
<name>A0A4U3M5I2_9ACTN</name>
<dbReference type="AlphaFoldDB" id="A0A4U3M5I2"/>
<evidence type="ECO:0000313" key="6">
    <source>
        <dbReference type="EMBL" id="TKK83720.1"/>
    </source>
</evidence>
<sequence>MTRWLARLLIAVLCLGTTTVLLEGPAFAHGQLVESDPEKGGTLAEARQTLTLWFTEAPPRNAHFTVTGPGGERVERQWLTGATKRLDEPVTELFLIDGKWEPRLYHEGYSVELPVAYWPKVGEYTVEYLSIASDGEEVKGKLEFTYAGKPTKAPADWTEPTGGPDPGLLAAIEAAHSQDSQPVTLPTTDTQTVTTAAPSVAPSPVAAPDTGDDSPLVWLIPVVLGAGVVVLLARAMRRPPAKNTKKPGKPGNPGKSARSGGAGKAGGKVGAKKR</sequence>
<evidence type="ECO:0000256" key="3">
    <source>
        <dbReference type="SAM" id="MobiDB-lite"/>
    </source>
</evidence>
<dbReference type="InterPro" id="IPR014755">
    <property type="entry name" value="Cu-Rt/internalin_Ig-like"/>
</dbReference>
<keyword evidence="4" id="KW-1133">Transmembrane helix</keyword>
<dbReference type="SUPFAM" id="SSF81296">
    <property type="entry name" value="E set domains"/>
    <property type="match status" value="1"/>
</dbReference>
<dbReference type="GO" id="GO:0005507">
    <property type="term" value="F:copper ion binding"/>
    <property type="evidence" value="ECO:0007669"/>
    <property type="project" value="InterPro"/>
</dbReference>
<dbReference type="InterPro" id="IPR014756">
    <property type="entry name" value="Ig_E-set"/>
</dbReference>
<feature type="region of interest" description="Disordered" evidence="3">
    <location>
        <begin position="237"/>
        <end position="274"/>
    </location>
</feature>
<dbReference type="EMBL" id="SZQA01000042">
    <property type="protein sequence ID" value="TKK83720.1"/>
    <property type="molecule type" value="Genomic_DNA"/>
</dbReference>
<evidence type="ECO:0000256" key="1">
    <source>
        <dbReference type="ARBA" id="ARBA00022729"/>
    </source>
</evidence>
<feature type="compositionally biased region" description="Basic residues" evidence="3">
    <location>
        <begin position="237"/>
        <end position="248"/>
    </location>
</feature>
<evidence type="ECO:0000259" key="5">
    <source>
        <dbReference type="Pfam" id="PF04234"/>
    </source>
</evidence>
<feature type="domain" description="CopC" evidence="5">
    <location>
        <begin position="29"/>
        <end position="145"/>
    </location>
</feature>
<keyword evidence="4" id="KW-0472">Membrane</keyword>
<dbReference type="InterPro" id="IPR007348">
    <property type="entry name" value="CopC_dom"/>
</dbReference>
<evidence type="ECO:0000256" key="4">
    <source>
        <dbReference type="SAM" id="Phobius"/>
    </source>
</evidence>
<dbReference type="OrthoDB" id="3543759at2"/>
<dbReference type="GO" id="GO:0046688">
    <property type="term" value="P:response to copper ion"/>
    <property type="evidence" value="ECO:0007669"/>
    <property type="project" value="InterPro"/>
</dbReference>
<keyword evidence="1" id="KW-0732">Signal</keyword>
<comment type="caution">
    <text evidence="6">The sequence shown here is derived from an EMBL/GenBank/DDBJ whole genome shotgun (WGS) entry which is preliminary data.</text>
</comment>
<organism evidence="6 7">
    <name type="scientific">Herbidospora galbida</name>
    <dbReference type="NCBI Taxonomy" id="2575442"/>
    <lineage>
        <taxon>Bacteria</taxon>
        <taxon>Bacillati</taxon>
        <taxon>Actinomycetota</taxon>
        <taxon>Actinomycetes</taxon>
        <taxon>Streptosporangiales</taxon>
        <taxon>Streptosporangiaceae</taxon>
        <taxon>Herbidospora</taxon>
    </lineage>
</organism>
<keyword evidence="2" id="KW-0186">Copper</keyword>
<feature type="transmembrane region" description="Helical" evidence="4">
    <location>
        <begin position="216"/>
        <end position="236"/>
    </location>
</feature>
<dbReference type="GO" id="GO:0042597">
    <property type="term" value="C:periplasmic space"/>
    <property type="evidence" value="ECO:0007669"/>
    <property type="project" value="InterPro"/>
</dbReference>
<dbReference type="Proteomes" id="UP000308705">
    <property type="component" value="Unassembled WGS sequence"/>
</dbReference>
<accession>A0A4U3M5I2</accession>
<evidence type="ECO:0000313" key="7">
    <source>
        <dbReference type="Proteomes" id="UP000308705"/>
    </source>
</evidence>